<dbReference type="Pfam" id="PF00672">
    <property type="entry name" value="HAMP"/>
    <property type="match status" value="1"/>
</dbReference>
<dbReference type="EC" id="2.7.13.3" evidence="3"/>
<dbReference type="CDD" id="cd06225">
    <property type="entry name" value="HAMP"/>
    <property type="match status" value="1"/>
</dbReference>
<dbReference type="Pfam" id="PF00512">
    <property type="entry name" value="HisKA"/>
    <property type="match status" value="1"/>
</dbReference>
<comment type="subcellular location">
    <subcellularLocation>
        <location evidence="2">Membrane</location>
    </subcellularLocation>
</comment>
<evidence type="ECO:0000256" key="10">
    <source>
        <dbReference type="ARBA" id="ARBA00023136"/>
    </source>
</evidence>
<gene>
    <name evidence="14" type="ORF">BTN82_16835</name>
</gene>
<evidence type="ECO:0000256" key="4">
    <source>
        <dbReference type="ARBA" id="ARBA00022553"/>
    </source>
</evidence>
<dbReference type="InterPro" id="IPR003594">
    <property type="entry name" value="HATPase_dom"/>
</dbReference>
<dbReference type="Pfam" id="PF02518">
    <property type="entry name" value="HATPase_c"/>
    <property type="match status" value="1"/>
</dbReference>
<dbReference type="CDD" id="cd00082">
    <property type="entry name" value="HisKA"/>
    <property type="match status" value="1"/>
</dbReference>
<dbReference type="Proteomes" id="UP000185578">
    <property type="component" value="Unassembled WGS sequence"/>
</dbReference>
<dbReference type="OrthoDB" id="9804645at2"/>
<dbReference type="SMART" id="SM00304">
    <property type="entry name" value="HAMP"/>
    <property type="match status" value="1"/>
</dbReference>
<dbReference type="InterPro" id="IPR003661">
    <property type="entry name" value="HisK_dim/P_dom"/>
</dbReference>
<evidence type="ECO:0000259" key="13">
    <source>
        <dbReference type="PROSITE" id="PS50885"/>
    </source>
</evidence>
<protein>
    <recommendedName>
        <fullName evidence="3">histidine kinase</fullName>
        <ecNumber evidence="3">2.7.13.3</ecNumber>
    </recommendedName>
</protein>
<keyword evidence="4" id="KW-0597">Phosphoprotein</keyword>
<dbReference type="FunFam" id="1.10.287.130:FF:000001">
    <property type="entry name" value="Two-component sensor histidine kinase"/>
    <property type="match status" value="1"/>
</dbReference>
<accession>A0A1Q8ENR8</accession>
<proteinExistence type="predicted"/>
<dbReference type="AlphaFoldDB" id="A0A1Q8ENR8"/>
<keyword evidence="7 14" id="KW-0418">Kinase</keyword>
<evidence type="ECO:0000256" key="11">
    <source>
        <dbReference type="SAM" id="Phobius"/>
    </source>
</evidence>
<dbReference type="SUPFAM" id="SSF158472">
    <property type="entry name" value="HAMP domain-like"/>
    <property type="match status" value="1"/>
</dbReference>
<keyword evidence="10 11" id="KW-0472">Membrane</keyword>
<dbReference type="InterPro" id="IPR036890">
    <property type="entry name" value="HATPase_C_sf"/>
</dbReference>
<dbReference type="PROSITE" id="PS50885">
    <property type="entry name" value="HAMP"/>
    <property type="match status" value="1"/>
</dbReference>
<keyword evidence="5" id="KW-0808">Transferase</keyword>
<dbReference type="InterPro" id="IPR050428">
    <property type="entry name" value="TCS_sensor_his_kinase"/>
</dbReference>
<dbReference type="SMART" id="SM00387">
    <property type="entry name" value="HATPase_c"/>
    <property type="match status" value="1"/>
</dbReference>
<dbReference type="Gene3D" id="1.10.287.130">
    <property type="match status" value="1"/>
</dbReference>
<dbReference type="InterPro" id="IPR004358">
    <property type="entry name" value="Sig_transdc_His_kin-like_C"/>
</dbReference>
<keyword evidence="6 11" id="KW-0812">Transmembrane</keyword>
<name>A0A1Q8ENR8_9PSED</name>
<dbReference type="PANTHER" id="PTHR45436:SF5">
    <property type="entry name" value="SENSOR HISTIDINE KINASE TRCS"/>
    <property type="match status" value="1"/>
</dbReference>
<dbReference type="Gene3D" id="3.30.565.10">
    <property type="entry name" value="Histidine kinase-like ATPase, C-terminal domain"/>
    <property type="match status" value="1"/>
</dbReference>
<evidence type="ECO:0000313" key="14">
    <source>
        <dbReference type="EMBL" id="OLF53425.1"/>
    </source>
</evidence>
<evidence type="ECO:0000256" key="5">
    <source>
        <dbReference type="ARBA" id="ARBA00022679"/>
    </source>
</evidence>
<dbReference type="Gene3D" id="6.10.340.10">
    <property type="match status" value="1"/>
</dbReference>
<reference evidence="14 15" key="1">
    <citation type="submission" date="2016-12" db="EMBL/GenBank/DDBJ databases">
        <authorList>
            <person name="Song W.-J."/>
            <person name="Kurnit D.M."/>
        </authorList>
    </citation>
    <scope>NUCLEOTIDE SEQUENCE [LARGE SCALE GENOMIC DNA]</scope>
    <source>
        <strain evidence="14 15">PCL1601</strain>
    </source>
</reference>
<dbReference type="EMBL" id="MSCT01000014">
    <property type="protein sequence ID" value="OLF53425.1"/>
    <property type="molecule type" value="Genomic_DNA"/>
</dbReference>
<evidence type="ECO:0000259" key="12">
    <source>
        <dbReference type="PROSITE" id="PS50109"/>
    </source>
</evidence>
<dbReference type="GO" id="GO:0000155">
    <property type="term" value="F:phosphorelay sensor kinase activity"/>
    <property type="evidence" value="ECO:0007669"/>
    <property type="project" value="InterPro"/>
</dbReference>
<feature type="transmembrane region" description="Helical" evidence="11">
    <location>
        <begin position="178"/>
        <end position="195"/>
    </location>
</feature>
<dbReference type="SMART" id="SM00388">
    <property type="entry name" value="HisKA"/>
    <property type="match status" value="1"/>
</dbReference>
<dbReference type="GO" id="GO:0005886">
    <property type="term" value="C:plasma membrane"/>
    <property type="evidence" value="ECO:0007669"/>
    <property type="project" value="TreeGrafter"/>
</dbReference>
<keyword evidence="8 11" id="KW-1133">Transmembrane helix</keyword>
<evidence type="ECO:0000256" key="9">
    <source>
        <dbReference type="ARBA" id="ARBA00023012"/>
    </source>
</evidence>
<dbReference type="NCBIfam" id="NF012163">
    <property type="entry name" value="BaeS_SmeS"/>
    <property type="match status" value="1"/>
</dbReference>
<dbReference type="PRINTS" id="PR00344">
    <property type="entry name" value="BCTRLSENSOR"/>
</dbReference>
<evidence type="ECO:0000256" key="6">
    <source>
        <dbReference type="ARBA" id="ARBA00022692"/>
    </source>
</evidence>
<evidence type="ECO:0000256" key="7">
    <source>
        <dbReference type="ARBA" id="ARBA00022777"/>
    </source>
</evidence>
<feature type="domain" description="HAMP" evidence="13">
    <location>
        <begin position="197"/>
        <end position="249"/>
    </location>
</feature>
<evidence type="ECO:0000256" key="3">
    <source>
        <dbReference type="ARBA" id="ARBA00012438"/>
    </source>
</evidence>
<sequence length="472" mass="52221">MSGPFRQPHEPMKLSISTKLFAAVLASVLFVILSMGLATGWSFGRGFLGYINEQALLRMEPVLPRLAQAYAHEGNWEFIRDNPRRWFDIMRPEPEEQSDQHKLKLPMTSDLTGALFRIALLDREKRLVIGYPAIGDDALLRPIEVAGDTVGWLAVSPFQSVTEAGGERFFQYQLRTSLAVGMASLLLAMLIAWWISRTLLDPVKRVAAATHRLAAGQYESRVAVASSDEVGQLARDFNQLAYTLERNEQMRREFMADVSHELRTPLSVLRGELEAIEDGVRQLDRHSMQSLQGEVAMLSKLVDDLYELSLADVGALTYRKSACSLNELLQASVAMFQERCLAARLKVELELPAQSLPLDADPKRLQQLFSNLLENALRYTDAGGLLRIRASAEGENLRVDFLDSGPGVEADQLPRLFERFYRGEASRNRASGGAGLGLAICHSIALAHGGSLAADHSPLGGLWLTLRLPGKA</sequence>
<comment type="catalytic activity">
    <reaction evidence="1">
        <text>ATP + protein L-histidine = ADP + protein N-phospho-L-histidine.</text>
        <dbReference type="EC" id="2.7.13.3"/>
    </reaction>
</comment>
<evidence type="ECO:0000256" key="2">
    <source>
        <dbReference type="ARBA" id="ARBA00004370"/>
    </source>
</evidence>
<dbReference type="RefSeq" id="WP_075120255.1">
    <property type="nucleotide sequence ID" value="NZ_MSCT01000014.1"/>
</dbReference>
<evidence type="ECO:0000256" key="1">
    <source>
        <dbReference type="ARBA" id="ARBA00000085"/>
    </source>
</evidence>
<dbReference type="SUPFAM" id="SSF47384">
    <property type="entry name" value="Homodimeric domain of signal transducing histidine kinase"/>
    <property type="match status" value="1"/>
</dbReference>
<feature type="transmembrane region" description="Helical" evidence="11">
    <location>
        <begin position="20"/>
        <end position="43"/>
    </location>
</feature>
<dbReference type="PANTHER" id="PTHR45436">
    <property type="entry name" value="SENSOR HISTIDINE KINASE YKOH"/>
    <property type="match status" value="1"/>
</dbReference>
<dbReference type="PROSITE" id="PS50109">
    <property type="entry name" value="HIS_KIN"/>
    <property type="match status" value="1"/>
</dbReference>
<keyword evidence="9" id="KW-0902">Two-component regulatory system</keyword>
<dbReference type="InterPro" id="IPR036097">
    <property type="entry name" value="HisK_dim/P_sf"/>
</dbReference>
<comment type="caution">
    <text evidence="14">The sequence shown here is derived from an EMBL/GenBank/DDBJ whole genome shotgun (WGS) entry which is preliminary data.</text>
</comment>
<feature type="domain" description="Histidine kinase" evidence="12">
    <location>
        <begin position="257"/>
        <end position="472"/>
    </location>
</feature>
<dbReference type="InterPro" id="IPR005467">
    <property type="entry name" value="His_kinase_dom"/>
</dbReference>
<evidence type="ECO:0000256" key="8">
    <source>
        <dbReference type="ARBA" id="ARBA00022989"/>
    </source>
</evidence>
<dbReference type="SUPFAM" id="SSF55874">
    <property type="entry name" value="ATPase domain of HSP90 chaperone/DNA topoisomerase II/histidine kinase"/>
    <property type="match status" value="1"/>
</dbReference>
<organism evidence="14 15">
    <name type="scientific">Pseudomonas chlororaphis</name>
    <dbReference type="NCBI Taxonomy" id="587753"/>
    <lineage>
        <taxon>Bacteria</taxon>
        <taxon>Pseudomonadati</taxon>
        <taxon>Pseudomonadota</taxon>
        <taxon>Gammaproteobacteria</taxon>
        <taxon>Pseudomonadales</taxon>
        <taxon>Pseudomonadaceae</taxon>
        <taxon>Pseudomonas</taxon>
    </lineage>
</organism>
<evidence type="ECO:0000313" key="15">
    <source>
        <dbReference type="Proteomes" id="UP000185578"/>
    </source>
</evidence>
<dbReference type="InterPro" id="IPR003660">
    <property type="entry name" value="HAMP_dom"/>
</dbReference>